<feature type="region of interest" description="Disordered" evidence="1">
    <location>
        <begin position="83"/>
        <end position="127"/>
    </location>
</feature>
<feature type="chain" id="PRO_5015870469" evidence="2">
    <location>
        <begin position="24"/>
        <end position="127"/>
    </location>
</feature>
<name>A0A2V4TQA7_9BURK</name>
<dbReference type="InterPro" id="IPR025421">
    <property type="entry name" value="DUF4148"/>
</dbReference>
<feature type="compositionally biased region" description="Low complexity" evidence="1">
    <location>
        <begin position="98"/>
        <end position="110"/>
    </location>
</feature>
<evidence type="ECO:0000256" key="1">
    <source>
        <dbReference type="SAM" id="MobiDB-lite"/>
    </source>
</evidence>
<sequence length="127" mass="13429">MKNAMLRAALVAMMAIVPALSFAQSSSTHNGPVTRAQVLQELIDLESVGYRPASANDATYPEDVQSAMRRLAEKRANEARLAQERIAQSGYGAPPAPNAEASAPAAVSGSEPPPGHCHTDRHADCQH</sequence>
<evidence type="ECO:0000313" key="3">
    <source>
        <dbReference type="EMBL" id="PYE27619.1"/>
    </source>
</evidence>
<proteinExistence type="predicted"/>
<evidence type="ECO:0000313" key="4">
    <source>
        <dbReference type="Proteomes" id="UP000247772"/>
    </source>
</evidence>
<evidence type="ECO:0000256" key="2">
    <source>
        <dbReference type="SAM" id="SignalP"/>
    </source>
</evidence>
<comment type="caution">
    <text evidence="3">The sequence shown here is derived from an EMBL/GenBank/DDBJ whole genome shotgun (WGS) entry which is preliminary data.</text>
</comment>
<feature type="signal peptide" evidence="2">
    <location>
        <begin position="1"/>
        <end position="23"/>
    </location>
</feature>
<feature type="compositionally biased region" description="Basic and acidic residues" evidence="1">
    <location>
        <begin position="117"/>
        <end position="127"/>
    </location>
</feature>
<dbReference type="Proteomes" id="UP000247772">
    <property type="component" value="Unassembled WGS sequence"/>
</dbReference>
<gene>
    <name evidence="3" type="ORF">C7410_102302</name>
</gene>
<keyword evidence="2" id="KW-0732">Signal</keyword>
<reference evidence="3 4" key="1">
    <citation type="submission" date="2018-06" db="EMBL/GenBank/DDBJ databases">
        <title>Genomic Encyclopedia of Type Strains, Phase IV (KMG-V): Genome sequencing to study the core and pangenomes of soil and plant-associated prokaryotes.</title>
        <authorList>
            <person name="Whitman W."/>
        </authorList>
    </citation>
    <scope>NUCLEOTIDE SEQUENCE [LARGE SCALE GENOMIC DNA]</scope>
    <source>
        <strain evidence="3 4">SRCL-318</strain>
    </source>
</reference>
<dbReference type="Pfam" id="PF13663">
    <property type="entry name" value="DUF4148"/>
    <property type="match status" value="1"/>
</dbReference>
<protein>
    <submittedName>
        <fullName evidence="3">Uncharacterized protein DUF4148</fullName>
    </submittedName>
</protein>
<dbReference type="EMBL" id="QJSQ01000002">
    <property type="protein sequence ID" value="PYE27619.1"/>
    <property type="molecule type" value="Genomic_DNA"/>
</dbReference>
<accession>A0A2V4TQA7</accession>
<organism evidence="3 4">
    <name type="scientific">Paraburkholderia silvatlantica</name>
    <dbReference type="NCBI Taxonomy" id="321895"/>
    <lineage>
        <taxon>Bacteria</taxon>
        <taxon>Pseudomonadati</taxon>
        <taxon>Pseudomonadota</taxon>
        <taxon>Betaproteobacteria</taxon>
        <taxon>Burkholderiales</taxon>
        <taxon>Burkholderiaceae</taxon>
        <taxon>Paraburkholderia</taxon>
    </lineage>
</organism>
<dbReference type="OrthoDB" id="9008714at2"/>
<dbReference type="AlphaFoldDB" id="A0A2V4TQA7"/>